<evidence type="ECO:0000256" key="4">
    <source>
        <dbReference type="SAM" id="SignalP"/>
    </source>
</evidence>
<dbReference type="SUPFAM" id="SSF48726">
    <property type="entry name" value="Immunoglobulin"/>
    <property type="match status" value="3"/>
</dbReference>
<feature type="signal peptide" evidence="4">
    <location>
        <begin position="1"/>
        <end position="22"/>
    </location>
</feature>
<gene>
    <name evidence="6" type="primary">Pdgfrl</name>
    <name evidence="6" type="ORF">AOXY_G21844</name>
</gene>
<evidence type="ECO:0000313" key="6">
    <source>
        <dbReference type="EMBL" id="KAK1159221.1"/>
    </source>
</evidence>
<dbReference type="Pfam" id="PF13927">
    <property type="entry name" value="Ig_3"/>
    <property type="match status" value="1"/>
</dbReference>
<feature type="region of interest" description="Disordered" evidence="3">
    <location>
        <begin position="26"/>
        <end position="75"/>
    </location>
</feature>
<feature type="domain" description="Ig-like" evidence="5">
    <location>
        <begin position="280"/>
        <end position="380"/>
    </location>
</feature>
<evidence type="ECO:0000256" key="2">
    <source>
        <dbReference type="ARBA" id="ARBA00019671"/>
    </source>
</evidence>
<dbReference type="PANTHER" id="PTHR15360:SF2">
    <property type="entry name" value="PLATELET-DERIVED GROWTH FACTOR RECEPTOR-LIKE PROTEIN"/>
    <property type="match status" value="1"/>
</dbReference>
<proteinExistence type="predicted"/>
<dbReference type="InterPro" id="IPR042495">
    <property type="entry name" value="PDGFRL"/>
</dbReference>
<evidence type="ECO:0000256" key="3">
    <source>
        <dbReference type="SAM" id="MobiDB-lite"/>
    </source>
</evidence>
<evidence type="ECO:0000256" key="1">
    <source>
        <dbReference type="ARBA" id="ARBA00011360"/>
    </source>
</evidence>
<dbReference type="InterPro" id="IPR007110">
    <property type="entry name" value="Ig-like_dom"/>
</dbReference>
<dbReference type="Pfam" id="PF21339">
    <property type="entry name" value="VEGFR-1-like_Ig-like"/>
    <property type="match status" value="1"/>
</dbReference>
<dbReference type="PANTHER" id="PTHR15360">
    <property type="entry name" value="PLATELET-DERIVED GROWTH FACTOR RECEPTOR LIKE"/>
    <property type="match status" value="1"/>
</dbReference>
<feature type="compositionally biased region" description="Basic and acidic residues" evidence="3">
    <location>
        <begin position="26"/>
        <end position="43"/>
    </location>
</feature>
<organism evidence="6 7">
    <name type="scientific">Acipenser oxyrinchus oxyrinchus</name>
    <dbReference type="NCBI Taxonomy" id="40147"/>
    <lineage>
        <taxon>Eukaryota</taxon>
        <taxon>Metazoa</taxon>
        <taxon>Chordata</taxon>
        <taxon>Craniata</taxon>
        <taxon>Vertebrata</taxon>
        <taxon>Euteleostomi</taxon>
        <taxon>Actinopterygii</taxon>
        <taxon>Chondrostei</taxon>
        <taxon>Acipenseriformes</taxon>
        <taxon>Acipenseridae</taxon>
        <taxon>Acipenser</taxon>
    </lineage>
</organism>
<comment type="caution">
    <text evidence="6">The sequence shown here is derived from an EMBL/GenBank/DDBJ whole genome shotgun (WGS) entry which is preliminary data.</text>
</comment>
<dbReference type="AlphaFoldDB" id="A0AAD8CYU1"/>
<dbReference type="InterPro" id="IPR013783">
    <property type="entry name" value="Ig-like_fold"/>
</dbReference>
<dbReference type="InterPro" id="IPR003599">
    <property type="entry name" value="Ig_sub"/>
</dbReference>
<keyword evidence="7" id="KW-1185">Reference proteome</keyword>
<keyword evidence="6" id="KW-0675">Receptor</keyword>
<dbReference type="Gene3D" id="2.60.40.10">
    <property type="entry name" value="Immunoglobulins"/>
    <property type="match status" value="3"/>
</dbReference>
<sequence>MRVRLLFLLVVATVFLLDFAQCQKKEKEETRPAAEKRQKEKAKPPGAKTAKPVVKKTKATPSRPRPDPPLPSPPVLTQVLERGKFQKVGDSLTVQAGDTLELRCKGKPVEWAFPDYLEEEDEGRLRVIQHLKYSSLVLVNSTGADTGEYICYPMYCEDSDCRREYDRAAKTFIFFSDPQELFVPSAEYYEVVQLRTNRPATLPCQVTSPDAMVTLHREFPPEEVKVDGVEISFNLKKGFTIHRPKAHHAGSLFCMASYRDLRQISTKYMLIYVNYPVAPPSPTISASLHSVHAGQNLQVTCTVLGESEVVIDFTWEYPGQKIGRPPYTQDSTWTLRSGGQTRQQSETVLMVDGVRAVDQGTYTCTASNLAGSTSVSTTVTVLPERTARSRHH</sequence>
<protein>
    <recommendedName>
        <fullName evidence="2">Platelet-derived growth factor receptor-like protein</fullName>
    </recommendedName>
</protein>
<dbReference type="SMART" id="SM00409">
    <property type="entry name" value="IG"/>
    <property type="match status" value="3"/>
</dbReference>
<reference evidence="6" key="1">
    <citation type="submission" date="2022-02" db="EMBL/GenBank/DDBJ databases">
        <title>Atlantic sturgeon de novo genome assembly.</title>
        <authorList>
            <person name="Stock M."/>
            <person name="Klopp C."/>
            <person name="Guiguen Y."/>
            <person name="Cabau C."/>
            <person name="Parinello H."/>
            <person name="Santidrian Yebra-Pimentel E."/>
            <person name="Kuhl H."/>
            <person name="Dirks R.P."/>
            <person name="Guessner J."/>
            <person name="Wuertz S."/>
            <person name="Du K."/>
            <person name="Schartl M."/>
        </authorList>
    </citation>
    <scope>NUCLEOTIDE SEQUENCE</scope>
    <source>
        <strain evidence="6">STURGEONOMICS-FGT-2020</strain>
        <tissue evidence="6">Whole blood</tissue>
    </source>
</reference>
<name>A0AAD8CYU1_ACIOX</name>
<accession>A0AAD8CYU1</accession>
<evidence type="ECO:0000313" key="7">
    <source>
        <dbReference type="Proteomes" id="UP001230051"/>
    </source>
</evidence>
<dbReference type="InterPro" id="IPR003598">
    <property type="entry name" value="Ig_sub2"/>
</dbReference>
<dbReference type="Proteomes" id="UP001230051">
    <property type="component" value="Unassembled WGS sequence"/>
</dbReference>
<feature type="chain" id="PRO_5041998199" description="Platelet-derived growth factor receptor-like protein" evidence="4">
    <location>
        <begin position="23"/>
        <end position="392"/>
    </location>
</feature>
<comment type="subunit">
    <text evidence="1">Forms a complex composed of PDGFRL, TNK2 and GRB2.</text>
</comment>
<dbReference type="EMBL" id="JAGXEW010000022">
    <property type="protein sequence ID" value="KAK1159221.1"/>
    <property type="molecule type" value="Genomic_DNA"/>
</dbReference>
<dbReference type="PROSITE" id="PS50835">
    <property type="entry name" value="IG_LIKE"/>
    <property type="match status" value="1"/>
</dbReference>
<dbReference type="SMART" id="SM00408">
    <property type="entry name" value="IGc2"/>
    <property type="match status" value="1"/>
</dbReference>
<keyword evidence="4" id="KW-0732">Signal</keyword>
<evidence type="ECO:0000259" key="5">
    <source>
        <dbReference type="PROSITE" id="PS50835"/>
    </source>
</evidence>
<dbReference type="InterPro" id="IPR036179">
    <property type="entry name" value="Ig-like_dom_sf"/>
</dbReference>